<dbReference type="Pfam" id="PF05057">
    <property type="entry name" value="DUF676"/>
    <property type="match status" value="1"/>
</dbReference>
<dbReference type="AlphaFoldDB" id="W2TYI0"/>
<gene>
    <name evidence="2" type="ORF">NECAME_06084</name>
</gene>
<dbReference type="SUPFAM" id="SSF53474">
    <property type="entry name" value="alpha/beta-Hydrolases"/>
    <property type="match status" value="1"/>
</dbReference>
<organism evidence="2 3">
    <name type="scientific">Necator americanus</name>
    <name type="common">Human hookworm</name>
    <dbReference type="NCBI Taxonomy" id="51031"/>
    <lineage>
        <taxon>Eukaryota</taxon>
        <taxon>Metazoa</taxon>
        <taxon>Ecdysozoa</taxon>
        <taxon>Nematoda</taxon>
        <taxon>Chromadorea</taxon>
        <taxon>Rhabditida</taxon>
        <taxon>Rhabditina</taxon>
        <taxon>Rhabditomorpha</taxon>
        <taxon>Strongyloidea</taxon>
        <taxon>Ancylostomatidae</taxon>
        <taxon>Bunostominae</taxon>
        <taxon>Necator</taxon>
    </lineage>
</organism>
<dbReference type="KEGG" id="nai:NECAME_06084"/>
<dbReference type="PANTHER" id="PTHR12482">
    <property type="entry name" value="LIPASE ROG1-RELATED-RELATED"/>
    <property type="match status" value="1"/>
</dbReference>
<dbReference type="Gene3D" id="3.40.50.1820">
    <property type="entry name" value="alpha/beta hydrolase"/>
    <property type="match status" value="1"/>
</dbReference>
<dbReference type="EMBL" id="KI657604">
    <property type="protein sequence ID" value="ETN86111.1"/>
    <property type="molecule type" value="Genomic_DNA"/>
</dbReference>
<evidence type="ECO:0000313" key="2">
    <source>
        <dbReference type="EMBL" id="ETN86111.1"/>
    </source>
</evidence>
<sequence length="322" mass="36545">MLISLREDTIRNIKEMVTSVNIEPCDVNIEMESLKCRLETATNPWVELEDVTISASMHFVPGKICEGYCVIAVRKQPSPSTIGPMGDGLPILRHDPLRINSRFPWFRRKSVNAIAADSCRSPQLCLEQQPLSVFPPEQDLSMVVDFVVERERMKLDLQEQRLFDGFIYSEQAILRHGGDVRKPGEQPTHLVVFVHGLEGTCDDLSSYRNVFRIIAGDTPGFHYLLSSSNHTKTWSDIDEMAENLLSEVQSYVLRYSEPPVRVSFVAHSLGGVIVRAAVCRDEAEWLRPRLHCLMTINSPHLGLAYVGKGRHALKCPRRHHYK</sequence>
<dbReference type="InterPro" id="IPR044294">
    <property type="entry name" value="Lipase-like"/>
</dbReference>
<evidence type="ECO:0000313" key="3">
    <source>
        <dbReference type="Proteomes" id="UP000053676"/>
    </source>
</evidence>
<dbReference type="OrthoDB" id="273452at2759"/>
<accession>W2TYI0</accession>
<dbReference type="PANTHER" id="PTHR12482:SF5">
    <property type="entry name" value="DUF676 DOMAIN-CONTAINING PROTEIN"/>
    <property type="match status" value="1"/>
</dbReference>
<proteinExistence type="predicted"/>
<dbReference type="InterPro" id="IPR007751">
    <property type="entry name" value="DUF676_lipase-like"/>
</dbReference>
<feature type="domain" description="DUF676" evidence="1">
    <location>
        <begin position="185"/>
        <end position="308"/>
    </location>
</feature>
<dbReference type="Proteomes" id="UP000053676">
    <property type="component" value="Unassembled WGS sequence"/>
</dbReference>
<reference evidence="3" key="1">
    <citation type="journal article" date="2014" name="Nat. Genet.">
        <title>Genome of the human hookworm Necator americanus.</title>
        <authorList>
            <person name="Tang Y.T."/>
            <person name="Gao X."/>
            <person name="Rosa B.A."/>
            <person name="Abubucker S."/>
            <person name="Hallsworth-Pepin K."/>
            <person name="Martin J."/>
            <person name="Tyagi R."/>
            <person name="Heizer E."/>
            <person name="Zhang X."/>
            <person name="Bhonagiri-Palsikar V."/>
            <person name="Minx P."/>
            <person name="Warren W.C."/>
            <person name="Wang Q."/>
            <person name="Zhan B."/>
            <person name="Hotez P.J."/>
            <person name="Sternberg P.W."/>
            <person name="Dougall A."/>
            <person name="Gaze S.T."/>
            <person name="Mulvenna J."/>
            <person name="Sotillo J."/>
            <person name="Ranganathan S."/>
            <person name="Rabelo E.M."/>
            <person name="Wilson R.K."/>
            <person name="Felgner P.L."/>
            <person name="Bethony J."/>
            <person name="Hawdon J.M."/>
            <person name="Gasser R.B."/>
            <person name="Loukas A."/>
            <person name="Mitreva M."/>
        </authorList>
    </citation>
    <scope>NUCLEOTIDE SEQUENCE [LARGE SCALE GENOMIC DNA]</scope>
</reference>
<evidence type="ECO:0000259" key="1">
    <source>
        <dbReference type="Pfam" id="PF05057"/>
    </source>
</evidence>
<dbReference type="InterPro" id="IPR029058">
    <property type="entry name" value="AB_hydrolase_fold"/>
</dbReference>
<name>W2TYI0_NECAM</name>
<keyword evidence="3" id="KW-1185">Reference proteome</keyword>
<protein>
    <submittedName>
        <fullName evidence="2">Putative serine esterase DUF676</fullName>
    </submittedName>
</protein>